<keyword evidence="1" id="KW-0812">Transmembrane</keyword>
<organism evidence="2 3">
    <name type="scientific">Pedobacter metabolipauper</name>
    <dbReference type="NCBI Taxonomy" id="425513"/>
    <lineage>
        <taxon>Bacteria</taxon>
        <taxon>Pseudomonadati</taxon>
        <taxon>Bacteroidota</taxon>
        <taxon>Sphingobacteriia</taxon>
        <taxon>Sphingobacteriales</taxon>
        <taxon>Sphingobacteriaceae</taxon>
        <taxon>Pedobacter</taxon>
    </lineage>
</organism>
<protein>
    <recommendedName>
        <fullName evidence="4">Lipoprotein</fullName>
    </recommendedName>
</protein>
<proteinExistence type="predicted"/>
<keyword evidence="3" id="KW-1185">Reference proteome</keyword>
<evidence type="ECO:0000313" key="2">
    <source>
        <dbReference type="EMBL" id="TDQ08458.1"/>
    </source>
</evidence>
<dbReference type="Proteomes" id="UP000295620">
    <property type="component" value="Unassembled WGS sequence"/>
</dbReference>
<feature type="transmembrane region" description="Helical" evidence="1">
    <location>
        <begin position="247"/>
        <end position="265"/>
    </location>
</feature>
<keyword evidence="1" id="KW-1133">Transmembrane helix</keyword>
<evidence type="ECO:0000256" key="1">
    <source>
        <dbReference type="SAM" id="Phobius"/>
    </source>
</evidence>
<dbReference type="PROSITE" id="PS51257">
    <property type="entry name" value="PROKAR_LIPOPROTEIN"/>
    <property type="match status" value="1"/>
</dbReference>
<reference evidence="2 3" key="1">
    <citation type="submission" date="2019-03" db="EMBL/GenBank/DDBJ databases">
        <title>Genomic Encyclopedia of Archaeal and Bacterial Type Strains, Phase II (KMG-II): from individual species to whole genera.</title>
        <authorList>
            <person name="Goeker M."/>
        </authorList>
    </citation>
    <scope>NUCLEOTIDE SEQUENCE [LARGE SCALE GENOMIC DNA]</scope>
    <source>
        <strain evidence="2 3">DSM 19035</strain>
    </source>
</reference>
<gene>
    <name evidence="2" type="ORF">ATK78_2972</name>
</gene>
<evidence type="ECO:0008006" key="4">
    <source>
        <dbReference type="Google" id="ProtNLM"/>
    </source>
</evidence>
<dbReference type="RefSeq" id="WP_133576824.1">
    <property type="nucleotide sequence ID" value="NZ_SNYC01000005.1"/>
</dbReference>
<comment type="caution">
    <text evidence="2">The sequence shown here is derived from an EMBL/GenBank/DDBJ whole genome shotgun (WGS) entry which is preliminary data.</text>
</comment>
<dbReference type="AlphaFoldDB" id="A0A4R6STW6"/>
<sequence length="277" mass="31696">MKNTISHAISRICIFSFLIFFLSSCNWVQVKELNIKADYDQLYLTLRIEKQTDDTSSTLKELIRDHQQAVTKIWDQANINYNLSVSDDTSVVVLTSRLNGVKEAQLFFNPINNYKYRNSTQQVLKINVYKISTEPDSVLVQIKFDDRILRIGQVKLENVSTISEFKPTSNQKYLDVDQVGVNSYVFKYSIGDGKNVFGLPHVVEMKYPLMQRPQSKLEIPSTDTIGVGSVVNNNNSESSTYIFTQSFWYFIFAIIGAVAAAIAIAESYNKRRNRRNP</sequence>
<evidence type="ECO:0000313" key="3">
    <source>
        <dbReference type="Proteomes" id="UP000295620"/>
    </source>
</evidence>
<dbReference type="EMBL" id="SNYC01000005">
    <property type="protein sequence ID" value="TDQ08458.1"/>
    <property type="molecule type" value="Genomic_DNA"/>
</dbReference>
<accession>A0A4R6STW6</accession>
<feature type="transmembrane region" description="Helical" evidence="1">
    <location>
        <begin position="12"/>
        <end position="30"/>
    </location>
</feature>
<keyword evidence="1" id="KW-0472">Membrane</keyword>
<name>A0A4R6STW6_9SPHI</name>